<feature type="transmembrane region" description="Helical" evidence="1">
    <location>
        <begin position="53"/>
        <end position="70"/>
    </location>
</feature>
<name>A0A0C2CDD1_9BILA</name>
<keyword evidence="1" id="KW-1133">Transmembrane helix</keyword>
<dbReference type="EMBL" id="KN739248">
    <property type="protein sequence ID" value="KIH54343.1"/>
    <property type="molecule type" value="Genomic_DNA"/>
</dbReference>
<proteinExistence type="predicted"/>
<keyword evidence="3" id="KW-1185">Reference proteome</keyword>
<dbReference type="AlphaFoldDB" id="A0A0C2CDD1"/>
<protein>
    <submittedName>
        <fullName evidence="2">Uncharacterized protein</fullName>
    </submittedName>
</protein>
<evidence type="ECO:0000313" key="3">
    <source>
        <dbReference type="Proteomes" id="UP000054047"/>
    </source>
</evidence>
<evidence type="ECO:0000256" key="1">
    <source>
        <dbReference type="SAM" id="Phobius"/>
    </source>
</evidence>
<dbReference type="Proteomes" id="UP000054047">
    <property type="component" value="Unassembled WGS sequence"/>
</dbReference>
<keyword evidence="1" id="KW-0812">Transmembrane</keyword>
<evidence type="ECO:0000313" key="2">
    <source>
        <dbReference type="EMBL" id="KIH54343.1"/>
    </source>
</evidence>
<organism evidence="2 3">
    <name type="scientific">Ancylostoma duodenale</name>
    <dbReference type="NCBI Taxonomy" id="51022"/>
    <lineage>
        <taxon>Eukaryota</taxon>
        <taxon>Metazoa</taxon>
        <taxon>Ecdysozoa</taxon>
        <taxon>Nematoda</taxon>
        <taxon>Chromadorea</taxon>
        <taxon>Rhabditida</taxon>
        <taxon>Rhabditina</taxon>
        <taxon>Rhabditomorpha</taxon>
        <taxon>Strongyloidea</taxon>
        <taxon>Ancylostomatidae</taxon>
        <taxon>Ancylostomatinae</taxon>
        <taxon>Ancylostoma</taxon>
    </lineage>
</organism>
<gene>
    <name evidence="2" type="ORF">ANCDUO_15512</name>
</gene>
<sequence length="93" mass="10692">MLQNDTFDDDFCIYTVRLENDITLPSRSDNFVIALIEGSFPHDIEEATTNQDVILAIFVIVLILSITPRYQNNGFTEYLCSNARKLRDKSKKC</sequence>
<reference evidence="2 3" key="1">
    <citation type="submission" date="2013-12" db="EMBL/GenBank/DDBJ databases">
        <title>Draft genome of the parsitic nematode Ancylostoma duodenale.</title>
        <authorList>
            <person name="Mitreva M."/>
        </authorList>
    </citation>
    <scope>NUCLEOTIDE SEQUENCE [LARGE SCALE GENOMIC DNA]</scope>
    <source>
        <strain evidence="2 3">Zhejiang</strain>
    </source>
</reference>
<keyword evidence="1" id="KW-0472">Membrane</keyword>
<accession>A0A0C2CDD1</accession>